<name>A0A6P7FI00_DIAVI</name>
<evidence type="ECO:0000313" key="2">
    <source>
        <dbReference type="RefSeq" id="XP_028132718.1"/>
    </source>
</evidence>
<evidence type="ECO:0000256" key="1">
    <source>
        <dbReference type="SAM" id="Coils"/>
    </source>
</evidence>
<organism evidence="2">
    <name type="scientific">Diabrotica virgifera virgifera</name>
    <name type="common">western corn rootworm</name>
    <dbReference type="NCBI Taxonomy" id="50390"/>
    <lineage>
        <taxon>Eukaryota</taxon>
        <taxon>Metazoa</taxon>
        <taxon>Ecdysozoa</taxon>
        <taxon>Arthropoda</taxon>
        <taxon>Hexapoda</taxon>
        <taxon>Insecta</taxon>
        <taxon>Pterygota</taxon>
        <taxon>Neoptera</taxon>
        <taxon>Endopterygota</taxon>
        <taxon>Coleoptera</taxon>
        <taxon>Polyphaga</taxon>
        <taxon>Cucujiformia</taxon>
        <taxon>Chrysomeloidea</taxon>
        <taxon>Chrysomelidae</taxon>
        <taxon>Galerucinae</taxon>
        <taxon>Diabroticina</taxon>
        <taxon>Diabroticites</taxon>
        <taxon>Diabrotica</taxon>
    </lineage>
</organism>
<dbReference type="InParanoid" id="A0A6P7FI00"/>
<proteinExistence type="predicted"/>
<accession>A0A6P7FI00</accession>
<feature type="coiled-coil region" evidence="1">
    <location>
        <begin position="19"/>
        <end position="67"/>
    </location>
</feature>
<dbReference type="AlphaFoldDB" id="A0A6P7FI00"/>
<gene>
    <name evidence="2" type="primary">LOC114328141</name>
</gene>
<reference evidence="2" key="1">
    <citation type="submission" date="2025-08" db="UniProtKB">
        <authorList>
            <consortium name="RefSeq"/>
        </authorList>
    </citation>
    <scope>IDENTIFICATION</scope>
    <source>
        <tissue evidence="2">Whole insect</tissue>
    </source>
</reference>
<sequence length="209" mass="24795">MIKMMREVMWKNDEMMAEIRTIRKHQKETMDNIKELKEKNKKLEEGLKMANKRIEQLEKDRRRNNIVLKGLTLDPNDRKPVKESVEHFIGRNLKLQVKLRGAVKIGDQIFVAEMENLTDKLSVLKNKGKLTNLQGQKVYIESDLTRKEREIQAKIRKMAKVEKDKGNNTKIGYMKLEINGKEWKWDHIMRKLYKFTETSGKGLQRSNKK</sequence>
<dbReference type="RefSeq" id="XP_028132718.1">
    <property type="nucleotide sequence ID" value="XM_028276917.1"/>
</dbReference>
<keyword evidence="1" id="KW-0175">Coiled coil</keyword>
<protein>
    <submittedName>
        <fullName evidence="2">Uncharacterized protein LOC114328141</fullName>
    </submittedName>
</protein>